<sequence>MRDWGRGICEFYPKKCMTVDRERIEEGLDGDVVGEIGRAFNPWKRAVPSFRLRRVYRRGVIMAVLGFIDFFSTRVQRVALSTVANVCKKLPLDCSSLVLEAIPTLCNLLQYEDWKLVETAVTCLIRITDCFSNSIEILDELCKQEAISKSLHLISVDGRTTLISQTAFVGLIGLLTKLANTSHVAVLLQENFPWPGLAEYSHHPVVEMAPSDLTTSRLHKPDYYKDHGIKVTSTM</sequence>
<evidence type="ECO:0000256" key="1">
    <source>
        <dbReference type="ARBA" id="ARBA00000885"/>
    </source>
</evidence>
<dbReference type="PANTHER" id="PTHR45670">
    <property type="entry name" value="E3 UBIQUITIN-PROTEIN LIGASE TRIP12"/>
    <property type="match status" value="1"/>
</dbReference>
<organism evidence="4 5">
    <name type="scientific">Platanthera guangdongensis</name>
    <dbReference type="NCBI Taxonomy" id="2320717"/>
    <lineage>
        <taxon>Eukaryota</taxon>
        <taxon>Viridiplantae</taxon>
        <taxon>Streptophyta</taxon>
        <taxon>Embryophyta</taxon>
        <taxon>Tracheophyta</taxon>
        <taxon>Spermatophyta</taxon>
        <taxon>Magnoliopsida</taxon>
        <taxon>Liliopsida</taxon>
        <taxon>Asparagales</taxon>
        <taxon>Orchidaceae</taxon>
        <taxon>Orchidoideae</taxon>
        <taxon>Orchideae</taxon>
        <taxon>Orchidinae</taxon>
        <taxon>Platanthera</taxon>
    </lineage>
</organism>
<dbReference type="SUPFAM" id="SSF48371">
    <property type="entry name" value="ARM repeat"/>
    <property type="match status" value="1"/>
</dbReference>
<dbReference type="EMBL" id="JBBWWR010000009">
    <property type="protein sequence ID" value="KAK8961506.1"/>
    <property type="molecule type" value="Genomic_DNA"/>
</dbReference>
<evidence type="ECO:0000313" key="5">
    <source>
        <dbReference type="Proteomes" id="UP001412067"/>
    </source>
</evidence>
<dbReference type="InterPro" id="IPR011989">
    <property type="entry name" value="ARM-like"/>
</dbReference>
<dbReference type="Proteomes" id="UP001412067">
    <property type="component" value="Unassembled WGS sequence"/>
</dbReference>
<name>A0ABR2MCS9_9ASPA</name>
<proteinExistence type="predicted"/>
<evidence type="ECO:0000256" key="2">
    <source>
        <dbReference type="ARBA" id="ARBA00012485"/>
    </source>
</evidence>
<evidence type="ECO:0000313" key="4">
    <source>
        <dbReference type="EMBL" id="KAK8961506.1"/>
    </source>
</evidence>
<accession>A0ABR2MCS9</accession>
<dbReference type="Gene3D" id="1.25.10.10">
    <property type="entry name" value="Leucine-rich Repeat Variant"/>
    <property type="match status" value="1"/>
</dbReference>
<reference evidence="4 5" key="1">
    <citation type="journal article" date="2022" name="Nat. Plants">
        <title>Genomes of leafy and leafless Platanthera orchids illuminate the evolution of mycoheterotrophy.</title>
        <authorList>
            <person name="Li M.H."/>
            <person name="Liu K.W."/>
            <person name="Li Z."/>
            <person name="Lu H.C."/>
            <person name="Ye Q.L."/>
            <person name="Zhang D."/>
            <person name="Wang J.Y."/>
            <person name="Li Y.F."/>
            <person name="Zhong Z.M."/>
            <person name="Liu X."/>
            <person name="Yu X."/>
            <person name="Liu D.K."/>
            <person name="Tu X.D."/>
            <person name="Liu B."/>
            <person name="Hao Y."/>
            <person name="Liao X.Y."/>
            <person name="Jiang Y.T."/>
            <person name="Sun W.H."/>
            <person name="Chen J."/>
            <person name="Chen Y.Q."/>
            <person name="Ai Y."/>
            <person name="Zhai J.W."/>
            <person name="Wu S.S."/>
            <person name="Zhou Z."/>
            <person name="Hsiao Y.Y."/>
            <person name="Wu W.L."/>
            <person name="Chen Y.Y."/>
            <person name="Lin Y.F."/>
            <person name="Hsu J.L."/>
            <person name="Li C.Y."/>
            <person name="Wang Z.W."/>
            <person name="Zhao X."/>
            <person name="Zhong W.Y."/>
            <person name="Ma X.K."/>
            <person name="Ma L."/>
            <person name="Huang J."/>
            <person name="Chen G.Z."/>
            <person name="Huang M.Z."/>
            <person name="Huang L."/>
            <person name="Peng D.H."/>
            <person name="Luo Y.B."/>
            <person name="Zou S.Q."/>
            <person name="Chen S.P."/>
            <person name="Lan S."/>
            <person name="Tsai W.C."/>
            <person name="Van de Peer Y."/>
            <person name="Liu Z.J."/>
        </authorList>
    </citation>
    <scope>NUCLEOTIDE SEQUENCE [LARGE SCALE GENOMIC DNA]</scope>
    <source>
        <strain evidence="4">Lor288</strain>
    </source>
</reference>
<keyword evidence="3" id="KW-0808">Transferase</keyword>
<dbReference type="InterPro" id="IPR045322">
    <property type="entry name" value="HECTD1/TRIP12-like"/>
</dbReference>
<dbReference type="InterPro" id="IPR016024">
    <property type="entry name" value="ARM-type_fold"/>
</dbReference>
<dbReference type="EC" id="2.3.2.26" evidence="2"/>
<protein>
    <recommendedName>
        <fullName evidence="2">HECT-type E3 ubiquitin transferase</fullName>
        <ecNumber evidence="2">2.3.2.26</ecNumber>
    </recommendedName>
</protein>
<evidence type="ECO:0000256" key="3">
    <source>
        <dbReference type="ARBA" id="ARBA00022679"/>
    </source>
</evidence>
<comment type="catalytic activity">
    <reaction evidence="1">
        <text>S-ubiquitinyl-[E2 ubiquitin-conjugating enzyme]-L-cysteine + [acceptor protein]-L-lysine = [E2 ubiquitin-conjugating enzyme]-L-cysteine + N(6)-ubiquitinyl-[acceptor protein]-L-lysine.</text>
        <dbReference type="EC" id="2.3.2.26"/>
    </reaction>
</comment>
<gene>
    <name evidence="4" type="primary">UPL4</name>
    <name evidence="4" type="ORF">KSP40_PGU002176</name>
</gene>
<keyword evidence="5" id="KW-1185">Reference proteome</keyword>
<comment type="caution">
    <text evidence="4">The sequence shown here is derived from an EMBL/GenBank/DDBJ whole genome shotgun (WGS) entry which is preliminary data.</text>
</comment>
<dbReference type="PANTHER" id="PTHR45670:SF10">
    <property type="entry name" value="E3 UBIQUITIN-PROTEIN LIGASE UPL4"/>
    <property type="match status" value="1"/>
</dbReference>